<organism evidence="2 3">
    <name type="scientific">Pseudomonas neustonica</name>
    <dbReference type="NCBI Taxonomy" id="2487346"/>
    <lineage>
        <taxon>Bacteria</taxon>
        <taxon>Pseudomonadati</taxon>
        <taxon>Pseudomonadota</taxon>
        <taxon>Gammaproteobacteria</taxon>
        <taxon>Pseudomonadales</taxon>
        <taxon>Pseudomonadaceae</taxon>
        <taxon>Pseudomonas</taxon>
    </lineage>
</organism>
<evidence type="ECO:0000259" key="1">
    <source>
        <dbReference type="Pfam" id="PF02120"/>
    </source>
</evidence>
<dbReference type="InterPro" id="IPR021136">
    <property type="entry name" value="Flagellar_hook_control-like_C"/>
</dbReference>
<proteinExistence type="predicted"/>
<reference evidence="2 3" key="1">
    <citation type="submission" date="2018-11" db="EMBL/GenBank/DDBJ databases">
        <authorList>
            <person name="Jang G.I."/>
            <person name="Hwang C.Y."/>
        </authorList>
    </citation>
    <scope>NUCLEOTIDE SEQUENCE [LARGE SCALE GENOMIC DNA]</scope>
    <source>
        <strain evidence="2 3">SSM26</strain>
    </source>
</reference>
<keyword evidence="3" id="KW-1185">Reference proteome</keyword>
<name>A0ABX9XN64_9PSED</name>
<dbReference type="Proteomes" id="UP000275199">
    <property type="component" value="Unassembled WGS sequence"/>
</dbReference>
<accession>A0ABX9XN64</accession>
<comment type="caution">
    <text evidence="2">The sequence shown here is derived from an EMBL/GenBank/DDBJ whole genome shotgun (WGS) entry which is preliminary data.</text>
</comment>
<sequence length="621" mass="65634">MLAAILNAIAARSGLKSPFSGAPLYMPPLPGGPRFTSTCDNMSPDFRLPPTSTITPSAPTTPVAAPSARSAEAISVALQLLRPIDALQLGAGAKVPAEVVQSNPSTSTGGQFDVMLRIARADTGVPATLQTTSPQPFTTGTQVLIQAVSQTQLLAVLQPSGTAATTEPLTRLDPTQFPPGSAVQAKVLSQQPVNDAAGKQVAFALLAKIIQGAGMGNLLKLTSNQPVEPGTQLNASVGAQGELRVLASGAQQRQLDLLQGLRDTLQNQASSEPLLKRLDQLQASPRGLPAVPALHQAISNVLQQITTPQQLTTANGVANAIKQSGLFLEPNLAKLADSLIAQATAKQDIGPAGSGTTDAGSQLNTAAQRIMPALDKLLPLLSGLSTPPGTHEPLAGVDLKGTLVSLLINLQQQLPPSSLNALNPPQGPWQQASQAATQQQLKAGLFPLPTRALQALGEANDLGSLLRLTAALLSRIQHHQLQSLGQTQSFSDGSTQTTWQLEIPLRDGHQFSHVQMRIQRDNPPPDAKQQAEPVAQWEVRLSFNLDELGSMQAIARLRKDKVSTEFWAERAETLSLLDTQMSELRDRLLAKGLDVGELSCHRGSPPPPRQALQQTWIDEVT</sequence>
<evidence type="ECO:0000313" key="3">
    <source>
        <dbReference type="Proteomes" id="UP000275199"/>
    </source>
</evidence>
<evidence type="ECO:0000313" key="2">
    <source>
        <dbReference type="EMBL" id="ROZ88506.1"/>
    </source>
</evidence>
<protein>
    <recommendedName>
        <fullName evidence="1">Flagellar hook-length control protein-like C-terminal domain-containing protein</fullName>
    </recommendedName>
</protein>
<dbReference type="InterPro" id="IPR038610">
    <property type="entry name" value="FliK-like_C_sf"/>
</dbReference>
<dbReference type="EMBL" id="RKKU01000001">
    <property type="protein sequence ID" value="ROZ88506.1"/>
    <property type="molecule type" value="Genomic_DNA"/>
</dbReference>
<dbReference type="Pfam" id="PF02120">
    <property type="entry name" value="Flg_hook"/>
    <property type="match status" value="1"/>
</dbReference>
<feature type="domain" description="Flagellar hook-length control protein-like C-terminal" evidence="1">
    <location>
        <begin position="528"/>
        <end position="606"/>
    </location>
</feature>
<dbReference type="Gene3D" id="3.30.750.140">
    <property type="match status" value="1"/>
</dbReference>
<gene>
    <name evidence="2" type="ORF">EF096_02110</name>
</gene>